<keyword evidence="4" id="KW-1185">Reference proteome</keyword>
<dbReference type="Proteomes" id="UP000562254">
    <property type="component" value="Unassembled WGS sequence"/>
</dbReference>
<evidence type="ECO:0000313" key="3">
    <source>
        <dbReference type="EMBL" id="MBB5691145.1"/>
    </source>
</evidence>
<name>A0A840XRG1_9PROT</name>
<dbReference type="EMBL" id="JACIJE010000010">
    <property type="protein sequence ID" value="MBB5691145.1"/>
    <property type="molecule type" value="Genomic_DNA"/>
</dbReference>
<evidence type="ECO:0000313" key="4">
    <source>
        <dbReference type="Proteomes" id="UP000562254"/>
    </source>
</evidence>
<dbReference type="GO" id="GO:0016491">
    <property type="term" value="F:oxidoreductase activity"/>
    <property type="evidence" value="ECO:0007669"/>
    <property type="project" value="UniProtKB-KW"/>
</dbReference>
<protein>
    <submittedName>
        <fullName evidence="3">Glycine/D-amino acid oxidase-like deaminating enzyme</fullName>
    </submittedName>
</protein>
<dbReference type="AlphaFoldDB" id="A0A840XRG1"/>
<accession>A0A840XRG1</accession>
<sequence>MTQDASPFAPGFKTLPWWWEAAEPPRRDSVLPDRTGVAVVGGGYAGLSAALTLRRLGHDVSVIDAERIGWGASSRNGGMVSGGLKVASGALEKHHGKEKARAIAEAAAASFPFIEETIAREGIDCDYVRCGRFVPAWTPRHYDALAARAEFIAEVTGLPTRMLPRARQREALGSDHYHGGMLADASGSLHPGKYARGLAAAVEAAGARLVDGVRVGGIRREGEGFRLATDRGQMRADAVLVATNGYSRDAHGNAAMPWLARRMIPVGSYIIATEELPAETMDRLFPGRRMISDTRRVLNYFRPSPTGNRILWGGRASFGPTDPANAAPALHRAMTAVFPEAKSLRITHAWTGNVAFTFDFLPHIGVQDGIHYAAGCQGSGVAMATWLGHNAALKIAGAANAPFALDGLPFPTLPLYNGNPNWFLPVIGGWYRLRDHIDRAAA</sequence>
<gene>
    <name evidence="3" type="ORF">FHS88_003297</name>
</gene>
<dbReference type="Gene3D" id="3.30.9.10">
    <property type="entry name" value="D-Amino Acid Oxidase, subunit A, domain 2"/>
    <property type="match status" value="1"/>
</dbReference>
<dbReference type="Pfam" id="PF01266">
    <property type="entry name" value="DAO"/>
    <property type="match status" value="1"/>
</dbReference>
<dbReference type="GO" id="GO:0005737">
    <property type="term" value="C:cytoplasm"/>
    <property type="evidence" value="ECO:0007669"/>
    <property type="project" value="TreeGrafter"/>
</dbReference>
<reference evidence="3 4" key="1">
    <citation type="submission" date="2020-08" db="EMBL/GenBank/DDBJ databases">
        <title>Genomic Encyclopedia of Type Strains, Phase IV (KMG-IV): sequencing the most valuable type-strain genomes for metagenomic binning, comparative biology and taxonomic classification.</title>
        <authorList>
            <person name="Goeker M."/>
        </authorList>
    </citation>
    <scope>NUCLEOTIDE SEQUENCE [LARGE SCALE GENOMIC DNA]</scope>
    <source>
        <strain evidence="3 4">DSM 25895</strain>
    </source>
</reference>
<dbReference type="PANTHER" id="PTHR13847">
    <property type="entry name" value="SARCOSINE DEHYDROGENASE-RELATED"/>
    <property type="match status" value="1"/>
</dbReference>
<feature type="domain" description="FAD dependent oxidoreductase" evidence="2">
    <location>
        <begin position="37"/>
        <end position="391"/>
    </location>
</feature>
<dbReference type="RefSeq" id="WP_184486541.1">
    <property type="nucleotide sequence ID" value="NZ_JAAEDJ010000019.1"/>
</dbReference>
<dbReference type="PANTHER" id="PTHR13847:SF281">
    <property type="entry name" value="FAD DEPENDENT OXIDOREDUCTASE DOMAIN-CONTAINING PROTEIN"/>
    <property type="match status" value="1"/>
</dbReference>
<dbReference type="Gene3D" id="3.50.50.60">
    <property type="entry name" value="FAD/NAD(P)-binding domain"/>
    <property type="match status" value="1"/>
</dbReference>
<evidence type="ECO:0000259" key="2">
    <source>
        <dbReference type="Pfam" id="PF01266"/>
    </source>
</evidence>
<dbReference type="InterPro" id="IPR036188">
    <property type="entry name" value="FAD/NAD-bd_sf"/>
</dbReference>
<comment type="caution">
    <text evidence="3">The sequence shown here is derived from an EMBL/GenBank/DDBJ whole genome shotgun (WGS) entry which is preliminary data.</text>
</comment>
<organism evidence="3 4">
    <name type="scientific">Neoroseomonas alkaliterrae</name>
    <dbReference type="NCBI Taxonomy" id="1452450"/>
    <lineage>
        <taxon>Bacteria</taxon>
        <taxon>Pseudomonadati</taxon>
        <taxon>Pseudomonadota</taxon>
        <taxon>Alphaproteobacteria</taxon>
        <taxon>Acetobacterales</taxon>
        <taxon>Acetobacteraceae</taxon>
        <taxon>Neoroseomonas</taxon>
    </lineage>
</organism>
<evidence type="ECO:0000256" key="1">
    <source>
        <dbReference type="ARBA" id="ARBA00023002"/>
    </source>
</evidence>
<keyword evidence="1" id="KW-0560">Oxidoreductase</keyword>
<proteinExistence type="predicted"/>
<dbReference type="InterPro" id="IPR006076">
    <property type="entry name" value="FAD-dep_OxRdtase"/>
</dbReference>
<dbReference type="SUPFAM" id="SSF51905">
    <property type="entry name" value="FAD/NAD(P)-binding domain"/>
    <property type="match status" value="1"/>
</dbReference>